<dbReference type="InterPro" id="IPR050796">
    <property type="entry name" value="SCF_F-box_component"/>
</dbReference>
<evidence type="ECO:0000259" key="1">
    <source>
        <dbReference type="Pfam" id="PF00646"/>
    </source>
</evidence>
<evidence type="ECO:0000313" key="4">
    <source>
        <dbReference type="EMBL" id="VVA26367.1"/>
    </source>
</evidence>
<organism evidence="3">
    <name type="scientific">Prunus dulcis</name>
    <name type="common">Almond</name>
    <name type="synonym">Amygdalus dulcis</name>
    <dbReference type="NCBI Taxonomy" id="3755"/>
    <lineage>
        <taxon>Eukaryota</taxon>
        <taxon>Viridiplantae</taxon>
        <taxon>Streptophyta</taxon>
        <taxon>Embryophyta</taxon>
        <taxon>Tracheophyta</taxon>
        <taxon>Spermatophyta</taxon>
        <taxon>Magnoliopsida</taxon>
        <taxon>eudicotyledons</taxon>
        <taxon>Gunneridae</taxon>
        <taxon>Pentapetalae</taxon>
        <taxon>rosids</taxon>
        <taxon>fabids</taxon>
        <taxon>Rosales</taxon>
        <taxon>Rosaceae</taxon>
        <taxon>Amygdaloideae</taxon>
        <taxon>Amygdaleae</taxon>
        <taxon>Prunus</taxon>
    </lineage>
</organism>
<name>Q84KK1_PRUDU</name>
<dbReference type="Pfam" id="PF00646">
    <property type="entry name" value="F-box"/>
    <property type="match status" value="1"/>
</dbReference>
<dbReference type="InterPro" id="IPR017451">
    <property type="entry name" value="F-box-assoc_interact_dom"/>
</dbReference>
<dbReference type="NCBIfam" id="TIGR01640">
    <property type="entry name" value="F_box_assoc_1"/>
    <property type="match status" value="1"/>
</dbReference>
<dbReference type="OMA" id="NELHEIW"/>
<protein>
    <submittedName>
        <fullName evidence="3">S haplotype-specific F-box protein a</fullName>
    </submittedName>
</protein>
<dbReference type="EMBL" id="CABIKO010000105">
    <property type="protein sequence ID" value="VVA26367.1"/>
    <property type="molecule type" value="Genomic_DNA"/>
</dbReference>
<dbReference type="EMBL" id="AB092966">
    <property type="protein sequence ID" value="BAC65206.1"/>
    <property type="molecule type" value="mRNA"/>
</dbReference>
<evidence type="ECO:0000259" key="2">
    <source>
        <dbReference type="Pfam" id="PF08268"/>
    </source>
</evidence>
<dbReference type="AlphaFoldDB" id="Q84KK1"/>
<dbReference type="InterPro" id="IPR013187">
    <property type="entry name" value="F-box-assoc_dom_typ3"/>
</dbReference>
<dbReference type="InParanoid" id="Q84KK1"/>
<dbReference type="FunCoup" id="Q84KK1">
    <property type="interactions" value="551"/>
</dbReference>
<dbReference type="Proteomes" id="UP000327085">
    <property type="component" value="Chromosome 6"/>
</dbReference>
<reference evidence="4" key="2">
    <citation type="submission" date="2019-07" db="EMBL/GenBank/DDBJ databases">
        <authorList>
            <person name="Alioto T."/>
            <person name="Alioto T."/>
            <person name="Gomez Garrido J."/>
        </authorList>
    </citation>
    <scope>NUCLEOTIDE SEQUENCE</scope>
</reference>
<dbReference type="Gramene" id="VVA26367">
    <property type="protein sequence ID" value="VVA26367"/>
    <property type="gene ID" value="Prudul26B006360"/>
</dbReference>
<accession>Q84KK1</accession>
<sequence>MTFTPRKKEILIDILVRLPAKSLVRFLFTCKVWSDLISSSSFVSTHLNRNVTKHAHVYFLCFHHPNFECLVDPDDPCFEQELQWSLFSYETFEQCSELSHPLGSPEPYRIYGSTNGLICISDAILSLESPIHIWNPSVRKLRTLPMTTNNIEFSYIDLHFGFHPGVNDYKAVRMMGIDKDAFAVEIYSLSTDSWKRIEVIPPWLKCDWQHYKGIFLNGVVYHLIEKGPTFSLMSFDSGNAEFEEFITPGAICRSRGLFIAVYKEQICLLFDFYCCEEEGMEKIDFWVLEEKQWTQLAPFVYPSDSYKIIGISIDNELLLRKHDFSSVGLADLYLCNYESKQVRQAGIKLAVMEYGHHELFFATTYIESLLFLNKSLKRDV</sequence>
<feature type="domain" description="F-box" evidence="1">
    <location>
        <begin position="9"/>
        <end position="42"/>
    </location>
</feature>
<proteinExistence type="evidence at transcript level"/>
<feature type="domain" description="F-box associated beta-propeller type 3" evidence="2">
    <location>
        <begin position="78"/>
        <end position="348"/>
    </location>
</feature>
<reference evidence="5" key="3">
    <citation type="journal article" date="2020" name="Plant J.">
        <title>Transposons played a major role in the diversification between the closely related almond and peach genomes: results from the almond genome sequence.</title>
        <authorList>
            <person name="Alioto T."/>
            <person name="Alexiou K.G."/>
            <person name="Bardil A."/>
            <person name="Barteri F."/>
            <person name="Castanera R."/>
            <person name="Cruz F."/>
            <person name="Dhingra A."/>
            <person name="Duval H."/>
            <person name="Fernandez I Marti A."/>
            <person name="Frias L."/>
            <person name="Galan B."/>
            <person name="Garcia J.L."/>
            <person name="Howad W."/>
            <person name="Gomez-Garrido J."/>
            <person name="Gut M."/>
            <person name="Julca I."/>
            <person name="Morata J."/>
            <person name="Puigdomenech P."/>
            <person name="Ribeca P."/>
            <person name="Rubio Cabetas M.J."/>
            <person name="Vlasova A."/>
            <person name="Wirthensohn M."/>
            <person name="Garcia-Mas J."/>
            <person name="Gabaldon T."/>
            <person name="Casacuberta J.M."/>
            <person name="Arus P."/>
        </authorList>
    </citation>
    <scope>NUCLEOTIDE SEQUENCE [LARGE SCALE GENOMIC DNA]</scope>
    <source>
        <strain evidence="5">cv. Texas</strain>
    </source>
</reference>
<dbReference type="Pfam" id="PF08268">
    <property type="entry name" value="FBA_3"/>
    <property type="match status" value="1"/>
</dbReference>
<dbReference type="InterPro" id="IPR001810">
    <property type="entry name" value="F-box_dom"/>
</dbReference>
<evidence type="ECO:0000313" key="3">
    <source>
        <dbReference type="EMBL" id="BAC65206.1"/>
    </source>
</evidence>
<dbReference type="SUPFAM" id="SSF81383">
    <property type="entry name" value="F-box domain"/>
    <property type="match status" value="1"/>
</dbReference>
<evidence type="ECO:0000313" key="5">
    <source>
        <dbReference type="Proteomes" id="UP000327085"/>
    </source>
</evidence>
<dbReference type="InterPro" id="IPR036047">
    <property type="entry name" value="F-box-like_dom_sf"/>
</dbReference>
<gene>
    <name evidence="3" type="primary">SFBa</name>
    <name evidence="4" type="ORF">ALMOND_2B006360</name>
</gene>
<dbReference type="PANTHER" id="PTHR31672:SF13">
    <property type="entry name" value="F-BOX PROTEIN CPR30-LIKE"/>
    <property type="match status" value="1"/>
</dbReference>
<reference evidence="3" key="1">
    <citation type="journal article" date="2003" name="Plant Cell">
        <title>Structural and transcriptional analysis of the self-incompatibility locus of almond: identification of a pollen-expressed F-box gene with haplotype-specific polymorphism.</title>
        <authorList>
            <person name="Ushijima K."/>
            <person name="Sassa H."/>
            <person name="Dandekar A.M."/>
            <person name="Gradziel T.M."/>
            <person name="Tao R."/>
            <person name="Hirano H."/>
        </authorList>
    </citation>
    <scope>NUCLEOTIDE SEQUENCE</scope>
    <source>
        <strain evidence="3">Mission</strain>
        <tissue evidence="3">Pollen</tissue>
    </source>
</reference>
<dbReference type="PANTHER" id="PTHR31672">
    <property type="entry name" value="BNACNNG10540D PROTEIN"/>
    <property type="match status" value="1"/>
</dbReference>